<dbReference type="AlphaFoldDB" id="A0A899FX45"/>
<dbReference type="OrthoDB" id="10265310at2759"/>
<name>A0A899FX45_9ASCO</name>
<dbReference type="EMBL" id="CP054535">
    <property type="protein sequence ID" value="QSL65006.1"/>
    <property type="molecule type" value="Genomic_DNA"/>
</dbReference>
<proteinExistence type="predicted"/>
<protein>
    <submittedName>
        <fullName evidence="1">Uncharacterized protein</fullName>
    </submittedName>
</protein>
<accession>A0A899FX45</accession>
<evidence type="ECO:0000313" key="2">
    <source>
        <dbReference type="Proteomes" id="UP000663699"/>
    </source>
</evidence>
<evidence type="ECO:0000313" key="1">
    <source>
        <dbReference type="EMBL" id="QSL65006.1"/>
    </source>
</evidence>
<reference evidence="1" key="1">
    <citation type="submission" date="2020-06" db="EMBL/GenBank/DDBJ databases">
        <title>Genomes of multiple members of Pneumocystis genus reveal paths to human pathogen Pneumocystis jirovecii.</title>
        <authorList>
            <person name="Cisse O.H."/>
            <person name="Ma L."/>
            <person name="Dekker J."/>
            <person name="Khil P."/>
            <person name="Jo J."/>
            <person name="Brenchley J."/>
            <person name="Blair R."/>
            <person name="Pahar B."/>
            <person name="Chabe M."/>
            <person name="Van Rompay K.A."/>
            <person name="Keesler R."/>
            <person name="Sukura A."/>
            <person name="Hirsch V."/>
            <person name="Kutty G."/>
            <person name="Liu Y."/>
            <person name="Peng L."/>
            <person name="Chen J."/>
            <person name="Song J."/>
            <person name="Weissenbacher-Lang C."/>
            <person name="Xu J."/>
            <person name="Upham N.S."/>
            <person name="Stajich J.E."/>
            <person name="Cuomo C.A."/>
            <person name="Cushion M.T."/>
            <person name="Kovacs J.A."/>
        </authorList>
    </citation>
    <scope>NUCLEOTIDE SEQUENCE</scope>
    <source>
        <strain evidence="1">2A</strain>
    </source>
</reference>
<keyword evidence="2" id="KW-1185">Reference proteome</keyword>
<dbReference type="Proteomes" id="UP000663699">
    <property type="component" value="Chromosome 4"/>
</dbReference>
<dbReference type="InterPro" id="IPR003226">
    <property type="entry name" value="MYG1_exonuclease"/>
</dbReference>
<gene>
    <name evidence="1" type="ORF">MERGE_002310</name>
</gene>
<organism evidence="1 2">
    <name type="scientific">Pneumocystis wakefieldiae</name>
    <dbReference type="NCBI Taxonomy" id="38082"/>
    <lineage>
        <taxon>Eukaryota</taxon>
        <taxon>Fungi</taxon>
        <taxon>Dikarya</taxon>
        <taxon>Ascomycota</taxon>
        <taxon>Taphrinomycotina</taxon>
        <taxon>Pneumocystomycetes</taxon>
        <taxon>Pneumocystaceae</taxon>
        <taxon>Pneumocystis</taxon>
    </lineage>
</organism>
<dbReference type="Pfam" id="PF03690">
    <property type="entry name" value="MYG1_exonuc"/>
    <property type="match status" value="1"/>
</dbReference>
<sequence length="120" mass="13431">MCAQIFTISGFFPAKTAIFGQNRCPDVKIFEGWIFRILRPKYLEIAGKRTIFGIFGRFRGELGTHQIAHLSPSFCGSSRLPKKTMISGKKIGTHSGTFHADECLAVYMLRLLPEFKNSGS</sequence>